<protein>
    <recommendedName>
        <fullName evidence="2">galactinol--sucrose galactosyltransferase</fullName>
        <ecNumber evidence="2">2.4.1.82</ecNumber>
    </recommendedName>
</protein>
<dbReference type="eggNOG" id="ENOG502QPVE">
    <property type="taxonomic scope" value="Eukaryota"/>
</dbReference>
<gene>
    <name evidence="5" type="ORF">GUITHDRAFT_78114</name>
</gene>
<dbReference type="InterPro" id="IPR008811">
    <property type="entry name" value="Glycosyl_hydrolases_36"/>
</dbReference>
<dbReference type="OrthoDB" id="1715853at2759"/>
<evidence type="ECO:0000313" key="7">
    <source>
        <dbReference type="Proteomes" id="UP000011087"/>
    </source>
</evidence>
<dbReference type="PANTHER" id="PTHR31268:SF32">
    <property type="entry name" value="GALACTINOL--SUCROSE GALACTOSYLTRANSFERASE 2-RELATED"/>
    <property type="match status" value="1"/>
</dbReference>
<evidence type="ECO:0000256" key="3">
    <source>
        <dbReference type="ARBA" id="ARBA00023277"/>
    </source>
</evidence>
<dbReference type="SUPFAM" id="SSF51445">
    <property type="entry name" value="(Trans)glycosidases"/>
    <property type="match status" value="1"/>
</dbReference>
<proteinExistence type="inferred from homology"/>
<reference evidence="7" key="2">
    <citation type="submission" date="2012-11" db="EMBL/GenBank/DDBJ databases">
        <authorList>
            <person name="Kuo A."/>
            <person name="Curtis B.A."/>
            <person name="Tanifuji G."/>
            <person name="Burki F."/>
            <person name="Gruber A."/>
            <person name="Irimia M."/>
            <person name="Maruyama S."/>
            <person name="Arias M.C."/>
            <person name="Ball S.G."/>
            <person name="Gile G.H."/>
            <person name="Hirakawa Y."/>
            <person name="Hopkins J.F."/>
            <person name="Rensing S.A."/>
            <person name="Schmutz J."/>
            <person name="Symeonidi A."/>
            <person name="Elias M."/>
            <person name="Eveleigh R.J."/>
            <person name="Herman E.K."/>
            <person name="Klute M.J."/>
            <person name="Nakayama T."/>
            <person name="Obornik M."/>
            <person name="Reyes-Prieto A."/>
            <person name="Armbrust E.V."/>
            <person name="Aves S.J."/>
            <person name="Beiko R.G."/>
            <person name="Coutinho P."/>
            <person name="Dacks J.B."/>
            <person name="Durnford D.G."/>
            <person name="Fast N.M."/>
            <person name="Green B.R."/>
            <person name="Grisdale C."/>
            <person name="Hempe F."/>
            <person name="Henrissat B."/>
            <person name="Hoppner M.P."/>
            <person name="Ishida K.-I."/>
            <person name="Kim E."/>
            <person name="Koreny L."/>
            <person name="Kroth P.G."/>
            <person name="Liu Y."/>
            <person name="Malik S.-B."/>
            <person name="Maier U.G."/>
            <person name="McRose D."/>
            <person name="Mock T."/>
            <person name="Neilson J.A."/>
            <person name="Onodera N.T."/>
            <person name="Poole A.M."/>
            <person name="Pritham E.J."/>
            <person name="Richards T.A."/>
            <person name="Rocap G."/>
            <person name="Roy S.W."/>
            <person name="Sarai C."/>
            <person name="Schaack S."/>
            <person name="Shirato S."/>
            <person name="Slamovits C.H."/>
            <person name="Spencer D.F."/>
            <person name="Suzuki S."/>
            <person name="Worden A.Z."/>
            <person name="Zauner S."/>
            <person name="Barry K."/>
            <person name="Bell C."/>
            <person name="Bharti A.K."/>
            <person name="Crow J.A."/>
            <person name="Grimwood J."/>
            <person name="Kramer R."/>
            <person name="Lindquist E."/>
            <person name="Lucas S."/>
            <person name="Salamov A."/>
            <person name="McFadden G.I."/>
            <person name="Lane C.E."/>
            <person name="Keeling P.J."/>
            <person name="Gray M.W."/>
            <person name="Grigoriev I.V."/>
            <person name="Archibald J.M."/>
        </authorList>
    </citation>
    <scope>NUCLEOTIDE SEQUENCE</scope>
    <source>
        <strain evidence="7">CCMP2712</strain>
    </source>
</reference>
<dbReference type="Pfam" id="PF05691">
    <property type="entry name" value="Raffinose_syn"/>
    <property type="match status" value="1"/>
</dbReference>
<accession>L1INA2</accession>
<evidence type="ECO:0000256" key="1">
    <source>
        <dbReference type="ARBA" id="ARBA00007240"/>
    </source>
</evidence>
<dbReference type="OMA" id="ASENIWH"/>
<dbReference type="HOGENOM" id="CLU_795954_0_0_1"/>
<feature type="non-terminal residue" evidence="5">
    <location>
        <position position="1"/>
    </location>
</feature>
<dbReference type="KEGG" id="gtt:GUITHDRAFT_78114"/>
<sequence>NAFYSEVEGKGIMQGLASLAAGGTPARFLIIDDGWQDTSNDEVVEATEERKREAARDARDLRTPWNLAKRISLPGGDLGEFVNTLKTQMGVQQVLCWHALAGYWSGLRPSSPSFQSLSPSINRPSPMEGILEVEPQLSWDPLTLGGIGLPRGDRTLEFYHQLHSYLRSNNVDGLKVDAQAAFTMLGEGNGGTVKVTQKHIHMMEESVSRHFGSSNCINCMCHPTECLYSYKERQEEQTTSIVRASDDFWPDDPASHTTHLVNVAYNSLFLGEIAQPDWDMFQSDHPTSHIHAIARAVGGCSVYVSDKPERHNFDLLRRYRQQLLLSCCMLACFPSLLLHPLLSSLMAIC</sequence>
<dbReference type="EC" id="2.4.1.82" evidence="2"/>
<dbReference type="RefSeq" id="XP_005824344.1">
    <property type="nucleotide sequence ID" value="XM_005824287.1"/>
</dbReference>
<evidence type="ECO:0000313" key="5">
    <source>
        <dbReference type="EMBL" id="EKX37364.1"/>
    </source>
</evidence>
<evidence type="ECO:0000256" key="2">
    <source>
        <dbReference type="ARBA" id="ARBA00012708"/>
    </source>
</evidence>
<comment type="similarity">
    <text evidence="1">Belongs to the glycosyl hydrolases 36 family.</text>
</comment>
<dbReference type="Proteomes" id="UP000011087">
    <property type="component" value="Unassembled WGS sequence"/>
</dbReference>
<dbReference type="GeneID" id="17294127"/>
<reference evidence="6" key="3">
    <citation type="submission" date="2016-03" db="UniProtKB">
        <authorList>
            <consortium name="EnsemblProtists"/>
        </authorList>
    </citation>
    <scope>IDENTIFICATION</scope>
</reference>
<dbReference type="STRING" id="905079.L1INA2"/>
<dbReference type="InterPro" id="IPR017853">
    <property type="entry name" value="GH"/>
</dbReference>
<evidence type="ECO:0000256" key="4">
    <source>
        <dbReference type="ARBA" id="ARBA00049426"/>
    </source>
</evidence>
<dbReference type="PANTHER" id="PTHR31268">
    <property type="match status" value="1"/>
</dbReference>
<comment type="catalytic activity">
    <reaction evidence="4">
        <text>alpha-D-galactosyl-(1-&gt;3)-1D-myo-inositol + sucrose = raffinose + myo-inositol</text>
        <dbReference type="Rhea" id="RHEA:20161"/>
        <dbReference type="ChEBI" id="CHEBI:16634"/>
        <dbReference type="ChEBI" id="CHEBI:17268"/>
        <dbReference type="ChEBI" id="CHEBI:17505"/>
        <dbReference type="ChEBI" id="CHEBI:17992"/>
        <dbReference type="EC" id="2.4.1.82"/>
    </reaction>
</comment>
<dbReference type="GO" id="GO:0047274">
    <property type="term" value="F:galactinol-sucrose galactosyltransferase activity"/>
    <property type="evidence" value="ECO:0007669"/>
    <property type="project" value="UniProtKB-EC"/>
</dbReference>
<dbReference type="EnsemblProtists" id="EKX37364">
    <property type="protein sequence ID" value="EKX37364"/>
    <property type="gene ID" value="GUITHDRAFT_78114"/>
</dbReference>
<dbReference type="EMBL" id="JH993060">
    <property type="protein sequence ID" value="EKX37364.1"/>
    <property type="molecule type" value="Genomic_DNA"/>
</dbReference>
<reference evidence="5 7" key="1">
    <citation type="journal article" date="2012" name="Nature">
        <title>Algal genomes reveal evolutionary mosaicism and the fate of nucleomorphs.</title>
        <authorList>
            <consortium name="DOE Joint Genome Institute"/>
            <person name="Curtis B.A."/>
            <person name="Tanifuji G."/>
            <person name="Burki F."/>
            <person name="Gruber A."/>
            <person name="Irimia M."/>
            <person name="Maruyama S."/>
            <person name="Arias M.C."/>
            <person name="Ball S.G."/>
            <person name="Gile G.H."/>
            <person name="Hirakawa Y."/>
            <person name="Hopkins J.F."/>
            <person name="Kuo A."/>
            <person name="Rensing S.A."/>
            <person name="Schmutz J."/>
            <person name="Symeonidi A."/>
            <person name="Elias M."/>
            <person name="Eveleigh R.J."/>
            <person name="Herman E.K."/>
            <person name="Klute M.J."/>
            <person name="Nakayama T."/>
            <person name="Obornik M."/>
            <person name="Reyes-Prieto A."/>
            <person name="Armbrust E.V."/>
            <person name="Aves S.J."/>
            <person name="Beiko R.G."/>
            <person name="Coutinho P."/>
            <person name="Dacks J.B."/>
            <person name="Durnford D.G."/>
            <person name="Fast N.M."/>
            <person name="Green B.R."/>
            <person name="Grisdale C.J."/>
            <person name="Hempel F."/>
            <person name="Henrissat B."/>
            <person name="Hoppner M.P."/>
            <person name="Ishida K."/>
            <person name="Kim E."/>
            <person name="Koreny L."/>
            <person name="Kroth P.G."/>
            <person name="Liu Y."/>
            <person name="Malik S.B."/>
            <person name="Maier U.G."/>
            <person name="McRose D."/>
            <person name="Mock T."/>
            <person name="Neilson J.A."/>
            <person name="Onodera N.T."/>
            <person name="Poole A.M."/>
            <person name="Pritham E.J."/>
            <person name="Richards T.A."/>
            <person name="Rocap G."/>
            <person name="Roy S.W."/>
            <person name="Sarai C."/>
            <person name="Schaack S."/>
            <person name="Shirato S."/>
            <person name="Slamovits C.H."/>
            <person name="Spencer D.F."/>
            <person name="Suzuki S."/>
            <person name="Worden A.Z."/>
            <person name="Zauner S."/>
            <person name="Barry K."/>
            <person name="Bell C."/>
            <person name="Bharti A.K."/>
            <person name="Crow J.A."/>
            <person name="Grimwood J."/>
            <person name="Kramer R."/>
            <person name="Lindquist E."/>
            <person name="Lucas S."/>
            <person name="Salamov A."/>
            <person name="McFadden G.I."/>
            <person name="Lane C.E."/>
            <person name="Keeling P.J."/>
            <person name="Gray M.W."/>
            <person name="Grigoriev I.V."/>
            <person name="Archibald J.M."/>
        </authorList>
    </citation>
    <scope>NUCLEOTIDE SEQUENCE</scope>
    <source>
        <strain evidence="5 7">CCMP2712</strain>
    </source>
</reference>
<organism evidence="5">
    <name type="scientific">Guillardia theta (strain CCMP2712)</name>
    <name type="common">Cryptophyte</name>
    <dbReference type="NCBI Taxonomy" id="905079"/>
    <lineage>
        <taxon>Eukaryota</taxon>
        <taxon>Cryptophyceae</taxon>
        <taxon>Pyrenomonadales</taxon>
        <taxon>Geminigeraceae</taxon>
        <taxon>Guillardia</taxon>
    </lineage>
</organism>
<keyword evidence="7" id="KW-1185">Reference proteome</keyword>
<dbReference type="AlphaFoldDB" id="L1INA2"/>
<dbReference type="Gene3D" id="3.20.20.70">
    <property type="entry name" value="Aldolase class I"/>
    <property type="match status" value="1"/>
</dbReference>
<keyword evidence="3" id="KW-0119">Carbohydrate metabolism</keyword>
<dbReference type="InterPro" id="IPR013785">
    <property type="entry name" value="Aldolase_TIM"/>
</dbReference>
<dbReference type="PaxDb" id="55529-EKX37364"/>
<name>L1INA2_GUITC</name>
<evidence type="ECO:0000313" key="6">
    <source>
        <dbReference type="EnsemblProtists" id="EKX37364"/>
    </source>
</evidence>